<evidence type="ECO:0000259" key="3">
    <source>
        <dbReference type="Pfam" id="PF19314"/>
    </source>
</evidence>
<dbReference type="InterPro" id="IPR019384">
    <property type="entry name" value="FHIP"/>
</dbReference>
<dbReference type="Pfam" id="PF19311">
    <property type="entry name" value="KELAA"/>
    <property type="match status" value="1"/>
</dbReference>
<dbReference type="PANTHER" id="PTHR21705">
    <property type="entry name" value="RAI16 PROTEIN-RELATED"/>
    <property type="match status" value="1"/>
</dbReference>
<dbReference type="Pfam" id="PF10257">
    <property type="entry name" value="RAI16-like"/>
    <property type="match status" value="1"/>
</dbReference>
<name>A0A834M1J5_RHYFE</name>
<feature type="region of interest" description="Disordered" evidence="2">
    <location>
        <begin position="676"/>
        <end position="701"/>
    </location>
</feature>
<proteinExistence type="inferred from homology"/>
<dbReference type="Proteomes" id="UP000625711">
    <property type="component" value="Unassembled WGS sequence"/>
</dbReference>
<dbReference type="InterPro" id="IPR045668">
    <property type="entry name" value="FHIP_KELAA_motif"/>
</dbReference>
<dbReference type="InterPro" id="IPR045669">
    <property type="entry name" value="FHIP_C"/>
</dbReference>
<dbReference type="Pfam" id="PF19314">
    <property type="entry name" value="DUF5917"/>
    <property type="match status" value="1"/>
</dbReference>
<evidence type="ECO:0000313" key="5">
    <source>
        <dbReference type="Proteomes" id="UP000625711"/>
    </source>
</evidence>
<accession>A0A834M1J5</accession>
<feature type="domain" description="FHF complex subunit HOOK-interacting protein C-terminal" evidence="3">
    <location>
        <begin position="570"/>
        <end position="661"/>
    </location>
</feature>
<gene>
    <name evidence="4" type="ORF">GWI33_018389</name>
</gene>
<keyword evidence="5" id="KW-1185">Reference proteome</keyword>
<dbReference type="PANTHER" id="PTHR21705:SF11">
    <property type="entry name" value="FHIP FAMILY PROTEIN CG3558"/>
    <property type="match status" value="1"/>
</dbReference>
<protein>
    <recommendedName>
        <fullName evidence="3">FHF complex subunit HOOK-interacting protein C-terminal domain-containing protein</fullName>
    </recommendedName>
</protein>
<dbReference type="EMBL" id="JAACXV010014320">
    <property type="protein sequence ID" value="KAF7268511.1"/>
    <property type="molecule type" value="Genomic_DNA"/>
</dbReference>
<reference evidence="4" key="1">
    <citation type="submission" date="2020-08" db="EMBL/GenBank/DDBJ databases">
        <title>Genome sequencing and assembly of the red palm weevil Rhynchophorus ferrugineus.</title>
        <authorList>
            <person name="Dias G.B."/>
            <person name="Bergman C.M."/>
            <person name="Manee M."/>
        </authorList>
    </citation>
    <scope>NUCLEOTIDE SEQUENCE</scope>
    <source>
        <strain evidence="4">AA-2017</strain>
        <tissue evidence="4">Whole larva</tissue>
    </source>
</reference>
<sequence>MEWWLRNNPFNQKNNRISINPEEECDPQACYDSFKGHWDQALKILQRVQQLPCHDDVLGVVNHLEQMVTLLIYDMKKTVRLGQTINSSKCLSYISTENILDKLFDWSMKSGKYKNAVRCEQLKLYDTLIGHARDFILEDNSFVKPMIKLLNSCYGEVFSKEVEKMLVDLLSQISTLLVQHPEFIKLFFVKDKSVNRFTIFSLLIPFVHKEDSIGMRARDALLLCMSLSRKDKDVEIYISEHSNFSVLVASGLSGLYSVLPNVIDDIGVPDWHCFTPDDVNEIKGLLSFVTSLEFSNAIAQVAHPVIRRQLQEFLYRGFLIPVLGAALNQNNIQEQVAATAYLELIIRTVTEPGLLHAVLQFLLKVEYDGERLLNILIQRINSERQLCLVSLAVFESMIDLNCEDLLLELVFKYLQPCFHLMISQRKVLLPLDPLCPSFEKLLLLAPKCCQLSDDVNIDGNFVQWNHFKHKQSLYGKYYAYLCDARHKIAQCQKACSMWSNNYNGDDEMSPNTDEKSDSLISLERSSGYESFSMNLDEQEFWQISSNKPKRSNIAFSLEDSTHLEESPSAGPFLTILLEKLRNFLSNSIYVNMHLTGLISRLAVYPQTLLRAYLLDYSLVLQPNVPSIFEIIGIVKQQIDDYMTRQPDRAGLIRYAQDVLVDREIMLVNIRRYHSEKNDIPKPSQPQGSPEPFQRNGPKRRSLNIPSLTSMFARRPSQIDTSLPIVTSPQELQFNLIYPKFNEGQHVALCAVLLDEWVKELAALAQEHTIAQLATLVN</sequence>
<evidence type="ECO:0000256" key="2">
    <source>
        <dbReference type="SAM" id="MobiDB-lite"/>
    </source>
</evidence>
<evidence type="ECO:0000313" key="4">
    <source>
        <dbReference type="EMBL" id="KAF7268511.1"/>
    </source>
</evidence>
<organism evidence="4 5">
    <name type="scientific">Rhynchophorus ferrugineus</name>
    <name type="common">Red palm weevil</name>
    <name type="synonym">Curculio ferrugineus</name>
    <dbReference type="NCBI Taxonomy" id="354439"/>
    <lineage>
        <taxon>Eukaryota</taxon>
        <taxon>Metazoa</taxon>
        <taxon>Ecdysozoa</taxon>
        <taxon>Arthropoda</taxon>
        <taxon>Hexapoda</taxon>
        <taxon>Insecta</taxon>
        <taxon>Pterygota</taxon>
        <taxon>Neoptera</taxon>
        <taxon>Endopterygota</taxon>
        <taxon>Coleoptera</taxon>
        <taxon>Polyphaga</taxon>
        <taxon>Cucujiformia</taxon>
        <taxon>Curculionidae</taxon>
        <taxon>Dryophthorinae</taxon>
        <taxon>Rhynchophorus</taxon>
    </lineage>
</organism>
<evidence type="ECO:0000256" key="1">
    <source>
        <dbReference type="ARBA" id="ARBA00024336"/>
    </source>
</evidence>
<dbReference type="AlphaFoldDB" id="A0A834M1J5"/>
<comment type="caution">
    <text evidence="4">The sequence shown here is derived from an EMBL/GenBank/DDBJ whole genome shotgun (WGS) entry which is preliminary data.</text>
</comment>
<comment type="similarity">
    <text evidence="1">Belongs to the FHIP family.</text>
</comment>
<dbReference type="OrthoDB" id="6287422at2759"/>